<dbReference type="SUPFAM" id="SSF48371">
    <property type="entry name" value="ARM repeat"/>
    <property type="match status" value="1"/>
</dbReference>
<evidence type="ECO:0000313" key="5">
    <source>
        <dbReference type="EMBL" id="CAI5758358.1"/>
    </source>
</evidence>
<dbReference type="CDD" id="cd07920">
    <property type="entry name" value="Pumilio"/>
    <property type="match status" value="1"/>
</dbReference>
<dbReference type="InterPro" id="IPR033133">
    <property type="entry name" value="PUM-HD"/>
</dbReference>
<reference evidence="5" key="1">
    <citation type="submission" date="2022-12" db="EMBL/GenBank/DDBJ databases">
        <authorList>
            <person name="Brejova B."/>
        </authorList>
    </citation>
    <scope>NUCLEOTIDE SEQUENCE</scope>
</reference>
<sequence length="529" mass="60127">MSTINSNSSRSVSLTIDNPKDKPILNGNRRSNSMSTNNNVSNLVGAINKFNINNGRGNNQDDKINVNSGNITWNNNSNASFDNSGQIITHLIPPPPISPYGAPPFNMNLPPPNIPPQFSPQMQQFNHSQLNYNPYQSYPPLTPPDFQIEGTPPPIAHLHQPNYHPVHLPPTPPNVNATPIWQNNQRNNRKYRNTNNSKEISKYANSKAEDFRGEILSLSMDQHGCRFLQREIVINDPEVLNLILGEVESNVVDLMTDPFGNYLIQKLFENITQEQRIQLVNNSKSDFIKIATSPHGTRSLQKVIECIDSKEEEELMIENLKDHVVLLSKDLNGNHIIQKCLTRLKNNQIIFKILIENCIDISCHKHGCCVIQRCLDQEHESEELVKQLSENVILLSLDPFGNYVIQYMLEKHKSDEVVLDRLTKKENFYKLSIHKFGSNVIEKFLKMSDGKENLIDCLLSWGEATNVEGEKDDGLFTKLLNDSFGNYVLQTSLDNCNSKQFQKLSMILLPLLSNIKSTPHGRRIFNKIQ</sequence>
<dbReference type="GO" id="GO:0010629">
    <property type="term" value="P:negative regulation of gene expression"/>
    <property type="evidence" value="ECO:0007669"/>
    <property type="project" value="UniProtKB-ARBA"/>
</dbReference>
<dbReference type="PROSITE" id="PS50303">
    <property type="entry name" value="PUM_HD"/>
    <property type="match status" value="1"/>
</dbReference>
<feature type="repeat" description="Pumilio" evidence="2">
    <location>
        <begin position="282"/>
        <end position="318"/>
    </location>
</feature>
<feature type="repeat" description="Pumilio" evidence="2">
    <location>
        <begin position="246"/>
        <end position="281"/>
    </location>
</feature>
<dbReference type="GO" id="GO:0005737">
    <property type="term" value="C:cytoplasm"/>
    <property type="evidence" value="ECO:0007669"/>
    <property type="project" value="TreeGrafter"/>
</dbReference>
<feature type="region of interest" description="Disordered" evidence="3">
    <location>
        <begin position="1"/>
        <end position="40"/>
    </location>
</feature>
<dbReference type="PROSITE" id="PS50302">
    <property type="entry name" value="PUM"/>
    <property type="match status" value="5"/>
</dbReference>
<evidence type="ECO:0000259" key="4">
    <source>
        <dbReference type="PROSITE" id="PS50303"/>
    </source>
</evidence>
<dbReference type="Proteomes" id="UP001152885">
    <property type="component" value="Unassembled WGS sequence"/>
</dbReference>
<dbReference type="SMART" id="SM00025">
    <property type="entry name" value="Pumilio"/>
    <property type="match status" value="8"/>
</dbReference>
<accession>A0A9W4TXI2</accession>
<comment type="caution">
    <text evidence="5">The sequence shown here is derived from an EMBL/GenBank/DDBJ whole genome shotgun (WGS) entry which is preliminary data.</text>
</comment>
<dbReference type="OrthoDB" id="668540at2759"/>
<dbReference type="InterPro" id="IPR016024">
    <property type="entry name" value="ARM-type_fold"/>
</dbReference>
<dbReference type="GO" id="GO:0003729">
    <property type="term" value="F:mRNA binding"/>
    <property type="evidence" value="ECO:0007669"/>
    <property type="project" value="TreeGrafter"/>
</dbReference>
<feature type="repeat" description="Pumilio" evidence="2">
    <location>
        <begin position="319"/>
        <end position="356"/>
    </location>
</feature>
<dbReference type="PANTHER" id="PTHR12537:SF13">
    <property type="entry name" value="PUMILIO HOMOLOGY DOMAIN FAMILY MEMBER 4"/>
    <property type="match status" value="1"/>
</dbReference>
<gene>
    <name evidence="5" type="ORF">CANVERA_P2871</name>
</gene>
<dbReference type="EMBL" id="CANTUO010000003">
    <property type="protein sequence ID" value="CAI5758358.1"/>
    <property type="molecule type" value="Genomic_DNA"/>
</dbReference>
<dbReference type="InterPro" id="IPR001313">
    <property type="entry name" value="Pumilio_RNA-bd_rpt"/>
</dbReference>
<evidence type="ECO:0000256" key="2">
    <source>
        <dbReference type="PROSITE-ProRule" id="PRU00317"/>
    </source>
</evidence>
<evidence type="ECO:0000256" key="3">
    <source>
        <dbReference type="SAM" id="MobiDB-lite"/>
    </source>
</evidence>
<dbReference type="InterPro" id="IPR033712">
    <property type="entry name" value="Pumilio_RNA-bd"/>
</dbReference>
<keyword evidence="1" id="KW-0677">Repeat</keyword>
<organism evidence="5 6">
    <name type="scientific">Candida verbasci</name>
    <dbReference type="NCBI Taxonomy" id="1227364"/>
    <lineage>
        <taxon>Eukaryota</taxon>
        <taxon>Fungi</taxon>
        <taxon>Dikarya</taxon>
        <taxon>Ascomycota</taxon>
        <taxon>Saccharomycotina</taxon>
        <taxon>Pichiomycetes</taxon>
        <taxon>Debaryomycetaceae</taxon>
        <taxon>Candida/Lodderomyces clade</taxon>
        <taxon>Candida</taxon>
    </lineage>
</organism>
<dbReference type="PANTHER" id="PTHR12537">
    <property type="entry name" value="RNA BINDING PROTEIN PUMILIO-RELATED"/>
    <property type="match status" value="1"/>
</dbReference>
<feature type="repeat" description="Pumilio" evidence="2">
    <location>
        <begin position="210"/>
        <end position="245"/>
    </location>
</feature>
<dbReference type="GO" id="GO:0010608">
    <property type="term" value="P:post-transcriptional regulation of gene expression"/>
    <property type="evidence" value="ECO:0007669"/>
    <property type="project" value="TreeGrafter"/>
</dbReference>
<proteinExistence type="predicted"/>
<feature type="domain" description="PUM-HD" evidence="4">
    <location>
        <begin position="189"/>
        <end position="529"/>
    </location>
</feature>
<dbReference type="InterPro" id="IPR011989">
    <property type="entry name" value="ARM-like"/>
</dbReference>
<name>A0A9W4TXI2_9ASCO</name>
<dbReference type="Pfam" id="PF00806">
    <property type="entry name" value="PUF"/>
    <property type="match status" value="8"/>
</dbReference>
<keyword evidence="6" id="KW-1185">Reference proteome</keyword>
<dbReference type="AlphaFoldDB" id="A0A9W4TXI2"/>
<feature type="compositionally biased region" description="Low complexity" evidence="3">
    <location>
        <begin position="1"/>
        <end position="16"/>
    </location>
</feature>
<dbReference type="FunFam" id="1.25.10.10:FF:000237">
    <property type="entry name" value="Pumilio homolog 9"/>
    <property type="match status" value="1"/>
</dbReference>
<feature type="compositionally biased region" description="Low complexity" evidence="3">
    <location>
        <begin position="26"/>
        <end position="40"/>
    </location>
</feature>
<dbReference type="Gene3D" id="1.25.10.10">
    <property type="entry name" value="Leucine-rich Repeat Variant"/>
    <property type="match status" value="1"/>
</dbReference>
<evidence type="ECO:0000313" key="6">
    <source>
        <dbReference type="Proteomes" id="UP001152885"/>
    </source>
</evidence>
<feature type="repeat" description="Pumilio" evidence="2">
    <location>
        <begin position="387"/>
        <end position="424"/>
    </location>
</feature>
<evidence type="ECO:0000256" key="1">
    <source>
        <dbReference type="ARBA" id="ARBA00022737"/>
    </source>
</evidence>
<protein>
    <recommendedName>
        <fullName evidence="4">PUM-HD domain-containing protein</fullName>
    </recommendedName>
</protein>